<organism evidence="5 6">
    <name type="scientific">Favolaschia claudopus</name>
    <dbReference type="NCBI Taxonomy" id="2862362"/>
    <lineage>
        <taxon>Eukaryota</taxon>
        <taxon>Fungi</taxon>
        <taxon>Dikarya</taxon>
        <taxon>Basidiomycota</taxon>
        <taxon>Agaricomycotina</taxon>
        <taxon>Agaricomycetes</taxon>
        <taxon>Agaricomycetidae</taxon>
        <taxon>Agaricales</taxon>
        <taxon>Marasmiineae</taxon>
        <taxon>Mycenaceae</taxon>
        <taxon>Favolaschia</taxon>
    </lineage>
</organism>
<keyword evidence="4 5" id="KW-0378">Hydrolase</keyword>
<dbReference type="PANTHER" id="PTHR13390:SF0">
    <property type="entry name" value="LIPID DROPLET-ASSOCIATED HYDROLASE"/>
    <property type="match status" value="1"/>
</dbReference>
<evidence type="ECO:0000256" key="1">
    <source>
        <dbReference type="ARBA" id="ARBA00004502"/>
    </source>
</evidence>
<dbReference type="Pfam" id="PF10230">
    <property type="entry name" value="LIDHydrolase"/>
    <property type="match status" value="1"/>
</dbReference>
<keyword evidence="6" id="KW-1185">Reference proteome</keyword>
<proteinExistence type="inferred from homology"/>
<sequence length="317" mass="35725">MATDFPPFLTPLTGNEAIFTTKFGTTHSMWWNCSQKTPDAVFLFIPGNPGLLEFYTPFLESIHNENGCFLTVWAAGHLGHRGLPCSDYSLAAQVENAIQAIDAVSDAFPRARIVVSGHSVGAWIALQVLKARPADSTQLFLLCPTLTNIADTPNGRRLSWLFRPPLPTIISWLSYLMRPIPLSFVFSNWYCVIESWSCFMKPKSRLFSRTVLQIAILRGLVNSPSAIIACLSMAHEEMNTIREMDWVFLNEHRQRLHLYYAAKDDWVSVHKINITRLFSPEEAARIIDNANVSHAFCLTHSAEVASQCTLWLRALNL</sequence>
<dbReference type="PANTHER" id="PTHR13390">
    <property type="entry name" value="LIPASE"/>
    <property type="match status" value="1"/>
</dbReference>
<dbReference type="AlphaFoldDB" id="A0AAW0EHD8"/>
<comment type="subcellular location">
    <subcellularLocation>
        <location evidence="1">Lipid droplet</location>
    </subcellularLocation>
</comment>
<reference evidence="5 6" key="1">
    <citation type="journal article" date="2024" name="J Genomics">
        <title>Draft genome sequencing and assembly of Favolaschia claudopus CIRM-BRFM 2984 isolated from oak limbs.</title>
        <authorList>
            <person name="Navarro D."/>
            <person name="Drula E."/>
            <person name="Chaduli D."/>
            <person name="Cazenave R."/>
            <person name="Ahrendt S."/>
            <person name="Wang J."/>
            <person name="Lipzen A."/>
            <person name="Daum C."/>
            <person name="Barry K."/>
            <person name="Grigoriev I.V."/>
            <person name="Favel A."/>
            <person name="Rosso M.N."/>
            <person name="Martin F."/>
        </authorList>
    </citation>
    <scope>NUCLEOTIDE SEQUENCE [LARGE SCALE GENOMIC DNA]</scope>
    <source>
        <strain evidence="5 6">CIRM-BRFM 2984</strain>
    </source>
</reference>
<dbReference type="GO" id="GO:0005811">
    <property type="term" value="C:lipid droplet"/>
    <property type="evidence" value="ECO:0007669"/>
    <property type="project" value="UniProtKB-SubCell"/>
</dbReference>
<protein>
    <submittedName>
        <fullName evidence="5">Lipid droplet-associated hydrolase</fullName>
    </submittedName>
</protein>
<evidence type="ECO:0000256" key="3">
    <source>
        <dbReference type="ARBA" id="ARBA00022677"/>
    </source>
</evidence>
<accession>A0AAW0EHD8</accession>
<dbReference type="EMBL" id="JAWWNJ010000001">
    <property type="protein sequence ID" value="KAK7064374.1"/>
    <property type="molecule type" value="Genomic_DNA"/>
</dbReference>
<evidence type="ECO:0000313" key="6">
    <source>
        <dbReference type="Proteomes" id="UP001362999"/>
    </source>
</evidence>
<dbReference type="InterPro" id="IPR029058">
    <property type="entry name" value="AB_hydrolase_fold"/>
</dbReference>
<evidence type="ECO:0000256" key="4">
    <source>
        <dbReference type="ARBA" id="ARBA00022801"/>
    </source>
</evidence>
<dbReference type="Gene3D" id="3.40.50.1820">
    <property type="entry name" value="alpha/beta hydrolase"/>
    <property type="match status" value="1"/>
</dbReference>
<name>A0AAW0EHD8_9AGAR</name>
<comment type="caution">
    <text evidence="5">The sequence shown here is derived from an EMBL/GenBank/DDBJ whole genome shotgun (WGS) entry which is preliminary data.</text>
</comment>
<comment type="similarity">
    <text evidence="2">Belongs to the AB hydrolase superfamily. LDAH family.</text>
</comment>
<evidence type="ECO:0000313" key="5">
    <source>
        <dbReference type="EMBL" id="KAK7064374.1"/>
    </source>
</evidence>
<dbReference type="InterPro" id="IPR019363">
    <property type="entry name" value="LDAH"/>
</dbReference>
<evidence type="ECO:0000256" key="2">
    <source>
        <dbReference type="ARBA" id="ARBA00008300"/>
    </source>
</evidence>
<dbReference type="SUPFAM" id="SSF53474">
    <property type="entry name" value="alpha/beta-Hydrolases"/>
    <property type="match status" value="1"/>
</dbReference>
<gene>
    <name evidence="5" type="ORF">R3P38DRAFT_3249963</name>
</gene>
<dbReference type="Proteomes" id="UP001362999">
    <property type="component" value="Unassembled WGS sequence"/>
</dbReference>
<keyword evidence="3" id="KW-0551">Lipid droplet</keyword>
<dbReference type="GO" id="GO:0016298">
    <property type="term" value="F:lipase activity"/>
    <property type="evidence" value="ECO:0007669"/>
    <property type="project" value="InterPro"/>
</dbReference>
<dbReference type="GO" id="GO:0019915">
    <property type="term" value="P:lipid storage"/>
    <property type="evidence" value="ECO:0007669"/>
    <property type="project" value="InterPro"/>
</dbReference>